<keyword evidence="3" id="KW-1185">Reference proteome</keyword>
<feature type="region of interest" description="Disordered" evidence="1">
    <location>
        <begin position="53"/>
        <end position="81"/>
    </location>
</feature>
<evidence type="ECO:0000313" key="3">
    <source>
        <dbReference type="Proteomes" id="UP000719412"/>
    </source>
</evidence>
<organism evidence="2 3">
    <name type="scientific">Tenebrio molitor</name>
    <name type="common">Yellow mealworm beetle</name>
    <dbReference type="NCBI Taxonomy" id="7067"/>
    <lineage>
        <taxon>Eukaryota</taxon>
        <taxon>Metazoa</taxon>
        <taxon>Ecdysozoa</taxon>
        <taxon>Arthropoda</taxon>
        <taxon>Hexapoda</taxon>
        <taxon>Insecta</taxon>
        <taxon>Pterygota</taxon>
        <taxon>Neoptera</taxon>
        <taxon>Endopterygota</taxon>
        <taxon>Coleoptera</taxon>
        <taxon>Polyphaga</taxon>
        <taxon>Cucujiformia</taxon>
        <taxon>Tenebrionidae</taxon>
        <taxon>Tenebrio</taxon>
    </lineage>
</organism>
<dbReference type="Proteomes" id="UP000719412">
    <property type="component" value="Unassembled WGS sequence"/>
</dbReference>
<sequence length="390" mass="45087">MKKNHLRKSSGSRPDRCCRCSSRLKCLPSRVKKSNITAERLTLLPGFLSRGAKSGTVCKPSSPIDDELVNESRPHNPPKLRRSWRLSKKNQPVTVSGYFYKLATEQDGKSVFKEIKTKYVRKFVEGPLDDDFGTELFDQLKNFTLRDFATYKKKISEEIDVINGILTGKNTRNMSINPKRNYKEDDKENCPMKFPYIPQSNWVFQTPPNRKLNYHHVTVDENCMKPAVIETQNDGKVVYEMNNKINIDLSQYGNKQQIDIDKRYMMEVSSSSYEDQNESEAEEKCTFRQSDPFELENHFLSLTCRPKKLPTALPKYTAMKRKRDIFEPQPGCSTELDDFKPKFSFLNSLPDLEESFTFKFTSSECRGGSTTGHLFDFGGNKKDTFNFCFD</sequence>
<name>A0A8J6H648_TENMO</name>
<evidence type="ECO:0000313" key="2">
    <source>
        <dbReference type="EMBL" id="KAH0812605.1"/>
    </source>
</evidence>
<evidence type="ECO:0000256" key="1">
    <source>
        <dbReference type="SAM" id="MobiDB-lite"/>
    </source>
</evidence>
<gene>
    <name evidence="2" type="ORF">GEV33_010187</name>
</gene>
<comment type="caution">
    <text evidence="2">The sequence shown here is derived from an EMBL/GenBank/DDBJ whole genome shotgun (WGS) entry which is preliminary data.</text>
</comment>
<accession>A0A8J6H648</accession>
<dbReference type="AlphaFoldDB" id="A0A8J6H648"/>
<reference evidence="2" key="1">
    <citation type="journal article" date="2020" name="J Insects Food Feed">
        <title>The yellow mealworm (Tenebrio molitor) genome: a resource for the emerging insects as food and feed industry.</title>
        <authorList>
            <person name="Eriksson T."/>
            <person name="Andere A."/>
            <person name="Kelstrup H."/>
            <person name="Emery V."/>
            <person name="Picard C."/>
        </authorList>
    </citation>
    <scope>NUCLEOTIDE SEQUENCE</scope>
    <source>
        <strain evidence="2">Stoneville</strain>
        <tissue evidence="2">Whole head</tissue>
    </source>
</reference>
<protein>
    <submittedName>
        <fullName evidence="2">Uncharacterized protein</fullName>
    </submittedName>
</protein>
<proteinExistence type="predicted"/>
<reference evidence="2" key="2">
    <citation type="submission" date="2021-08" db="EMBL/GenBank/DDBJ databases">
        <authorList>
            <person name="Eriksson T."/>
        </authorList>
    </citation>
    <scope>NUCLEOTIDE SEQUENCE</scope>
    <source>
        <strain evidence="2">Stoneville</strain>
        <tissue evidence="2">Whole head</tissue>
    </source>
</reference>
<dbReference type="EMBL" id="JABDTM020025916">
    <property type="protein sequence ID" value="KAH0812605.1"/>
    <property type="molecule type" value="Genomic_DNA"/>
</dbReference>